<evidence type="ECO:0000313" key="3">
    <source>
        <dbReference type="Proteomes" id="UP000231553"/>
    </source>
</evidence>
<comment type="caution">
    <text evidence="2">The sequence shown here is derived from an EMBL/GenBank/DDBJ whole genome shotgun (WGS) entry which is preliminary data.</text>
</comment>
<keyword evidence="1" id="KW-0472">Membrane</keyword>
<reference evidence="2 3" key="1">
    <citation type="journal article" date="2018" name="Int. J. Syst. Evol. Microbiol.">
        <title>Pseudooceanicola lipolyticus sp. nov., a marine alphaproteobacterium, reclassification of Oceanicola flagellatus as Pseudooceanicola flagellatus comb. nov. and emended description of the genus Pseudooceanicola.</title>
        <authorList>
            <person name="Huang M.-M."/>
            <person name="Guo L.-L."/>
            <person name="Wu Y.-H."/>
            <person name="Lai Q.-L."/>
            <person name="Shao Z.-Z."/>
            <person name="Wang C.-S."/>
            <person name="Wu M."/>
            <person name="Xu X.-W."/>
        </authorList>
    </citation>
    <scope>NUCLEOTIDE SEQUENCE [LARGE SCALE GENOMIC DNA]</scope>
    <source>
        <strain evidence="2 3">157</strain>
    </source>
</reference>
<keyword evidence="1" id="KW-0812">Transmembrane</keyword>
<keyword evidence="1" id="KW-1133">Transmembrane helix</keyword>
<dbReference type="AlphaFoldDB" id="A0A2M8IZ72"/>
<dbReference type="Proteomes" id="UP000231553">
    <property type="component" value="Unassembled WGS sequence"/>
</dbReference>
<gene>
    <name evidence="2" type="ORF">CVM52_15215</name>
</gene>
<evidence type="ECO:0000313" key="2">
    <source>
        <dbReference type="EMBL" id="PJE35833.1"/>
    </source>
</evidence>
<dbReference type="EMBL" id="PGTB01000069">
    <property type="protein sequence ID" value="PJE35833.1"/>
    <property type="molecule type" value="Genomic_DNA"/>
</dbReference>
<protein>
    <submittedName>
        <fullName evidence="2">Uncharacterized protein</fullName>
    </submittedName>
</protein>
<name>A0A2M8IZ72_9RHOB</name>
<proteinExistence type="predicted"/>
<accession>A0A2M8IZ72</accession>
<dbReference type="OrthoDB" id="7871801at2"/>
<feature type="transmembrane region" description="Helical" evidence="1">
    <location>
        <begin position="34"/>
        <end position="53"/>
    </location>
</feature>
<evidence type="ECO:0000256" key="1">
    <source>
        <dbReference type="SAM" id="Phobius"/>
    </source>
</evidence>
<organism evidence="2 3">
    <name type="scientific">Pseudooceanicola lipolyticus</name>
    <dbReference type="NCBI Taxonomy" id="2029104"/>
    <lineage>
        <taxon>Bacteria</taxon>
        <taxon>Pseudomonadati</taxon>
        <taxon>Pseudomonadota</taxon>
        <taxon>Alphaproteobacteria</taxon>
        <taxon>Rhodobacterales</taxon>
        <taxon>Paracoccaceae</taxon>
        <taxon>Pseudooceanicola</taxon>
    </lineage>
</organism>
<sequence>MKPPDEAPPGGDPPGAPPLFLERQSYRRRRLMDAAKLLPILGAALFLIPLFWPTEGDAAVPMSRAIVFVFLVWAGLIGAAALFSLCVRSWGNADRAGKTDAD</sequence>
<feature type="transmembrane region" description="Helical" evidence="1">
    <location>
        <begin position="65"/>
        <end position="87"/>
    </location>
</feature>
<dbReference type="RefSeq" id="WP_100163340.1">
    <property type="nucleotide sequence ID" value="NZ_PGTB01000069.1"/>
</dbReference>
<keyword evidence="3" id="KW-1185">Reference proteome</keyword>